<sequence>MGRKWCDGDATERMENGSRCRHANEYGLWKVALFCGMTYAEGKLMEMVTMEELEHARSSPQESLTDLCSDMTVVFDLARPFSSPLLALPALPSDLAMAVMSLIPSQLEEEMAKALFSCFNLKKFEMMMLMLQQSWEFGGKQLEKKDKHRNFARANAETEMVLLEQVKM</sequence>
<protein>
    <submittedName>
        <fullName evidence="1">Uncharacterized protein</fullName>
    </submittedName>
</protein>
<comment type="caution">
    <text evidence="1">The sequence shown here is derived from an EMBL/GenBank/DDBJ whole genome shotgun (WGS) entry which is preliminary data.</text>
</comment>
<evidence type="ECO:0000313" key="1">
    <source>
        <dbReference type="EMBL" id="KAI5083567.1"/>
    </source>
</evidence>
<reference evidence="1" key="1">
    <citation type="submission" date="2021-01" db="EMBL/GenBank/DDBJ databases">
        <title>Adiantum capillus-veneris genome.</title>
        <authorList>
            <person name="Fang Y."/>
            <person name="Liao Q."/>
        </authorList>
    </citation>
    <scope>NUCLEOTIDE SEQUENCE</scope>
    <source>
        <strain evidence="1">H3</strain>
        <tissue evidence="1">Leaf</tissue>
    </source>
</reference>
<gene>
    <name evidence="1" type="ORF">GOP47_0003310</name>
</gene>
<accession>A0A9D4VC88</accession>
<organism evidence="1 2">
    <name type="scientific">Adiantum capillus-veneris</name>
    <name type="common">Maidenhair fern</name>
    <dbReference type="NCBI Taxonomy" id="13818"/>
    <lineage>
        <taxon>Eukaryota</taxon>
        <taxon>Viridiplantae</taxon>
        <taxon>Streptophyta</taxon>
        <taxon>Embryophyta</taxon>
        <taxon>Tracheophyta</taxon>
        <taxon>Polypodiopsida</taxon>
        <taxon>Polypodiidae</taxon>
        <taxon>Polypodiales</taxon>
        <taxon>Pteridineae</taxon>
        <taxon>Pteridaceae</taxon>
        <taxon>Vittarioideae</taxon>
        <taxon>Adiantum</taxon>
    </lineage>
</organism>
<dbReference type="Proteomes" id="UP000886520">
    <property type="component" value="Chromosome 3"/>
</dbReference>
<name>A0A9D4VC88_ADICA</name>
<keyword evidence="2" id="KW-1185">Reference proteome</keyword>
<dbReference type="EMBL" id="JABFUD020000002">
    <property type="protein sequence ID" value="KAI5083567.1"/>
    <property type="molecule type" value="Genomic_DNA"/>
</dbReference>
<evidence type="ECO:0000313" key="2">
    <source>
        <dbReference type="Proteomes" id="UP000886520"/>
    </source>
</evidence>
<dbReference type="AlphaFoldDB" id="A0A9D4VC88"/>
<proteinExistence type="predicted"/>